<evidence type="ECO:0000313" key="2">
    <source>
        <dbReference type="EMBL" id="TBU53035.1"/>
    </source>
</evidence>
<evidence type="ECO:0000313" key="3">
    <source>
        <dbReference type="Proteomes" id="UP000292082"/>
    </source>
</evidence>
<name>A0A4Q9M372_9APHY</name>
<sequence>MLPVLVFDLPDFEVAGALGRCKVCNAHGQGQWARLANLREHEKGQPHQQNLARKLRIANEVPRVSHNTLLNTLPTRPPEVVTSDNYDEFFPQLDWLPLSLGEDIIEGQTRPGDVNERERKVRLAMENHALAGRVAFSAGEESLLGGGDSEVSLEDVLAGSGLFRAALHPEDEDDDILDSSQPESQWNGSDWHDIGGGYNDANDLSQHFFGARQGPQEGYFPYPNKAMMKTDILFSSPDLRVSRSQKEAILGWGRALGAQDVPSLYKVEKFQAEALEAYGNPTERGADVFGPCILS</sequence>
<keyword evidence="3" id="KW-1185">Reference proteome</keyword>
<dbReference type="OrthoDB" id="2746410at2759"/>
<protein>
    <submittedName>
        <fullName evidence="1">Uncharacterized protein</fullName>
    </submittedName>
</protein>
<organism evidence="1">
    <name type="scientific">Dichomitus squalens</name>
    <dbReference type="NCBI Taxonomy" id="114155"/>
    <lineage>
        <taxon>Eukaryota</taxon>
        <taxon>Fungi</taxon>
        <taxon>Dikarya</taxon>
        <taxon>Basidiomycota</taxon>
        <taxon>Agaricomycotina</taxon>
        <taxon>Agaricomycetes</taxon>
        <taxon>Polyporales</taxon>
        <taxon>Polyporaceae</taxon>
        <taxon>Dichomitus</taxon>
    </lineage>
</organism>
<dbReference type="EMBL" id="ML145227">
    <property type="protein sequence ID" value="TBU53035.1"/>
    <property type="molecule type" value="Genomic_DNA"/>
</dbReference>
<gene>
    <name evidence="2" type="ORF">BD310DRAFT_830999</name>
    <name evidence="1" type="ORF">BD311DRAFT_679112</name>
</gene>
<proteinExistence type="predicted"/>
<evidence type="ECO:0000313" key="1">
    <source>
        <dbReference type="EMBL" id="TBU21189.1"/>
    </source>
</evidence>
<dbReference type="Proteomes" id="UP000292082">
    <property type="component" value="Unassembled WGS sequence"/>
</dbReference>
<dbReference type="EMBL" id="ML143677">
    <property type="protein sequence ID" value="TBU21189.1"/>
    <property type="molecule type" value="Genomic_DNA"/>
</dbReference>
<dbReference type="AlphaFoldDB" id="A0A4Q9M372"/>
<accession>A0A4Q9M372</accession>
<dbReference type="Proteomes" id="UP000292957">
    <property type="component" value="Unassembled WGS sequence"/>
</dbReference>
<reference evidence="1 3" key="1">
    <citation type="submission" date="2019-01" db="EMBL/GenBank/DDBJ databases">
        <title>Draft genome sequences of three monokaryotic isolates of the white-rot basidiomycete fungus Dichomitus squalens.</title>
        <authorList>
            <consortium name="DOE Joint Genome Institute"/>
            <person name="Lopez S.C."/>
            <person name="Andreopoulos B."/>
            <person name="Pangilinan J."/>
            <person name="Lipzen A."/>
            <person name="Riley R."/>
            <person name="Ahrendt S."/>
            <person name="Ng V."/>
            <person name="Barry K."/>
            <person name="Daum C."/>
            <person name="Grigoriev I.V."/>
            <person name="Hilden K.S."/>
            <person name="Makela M.R."/>
            <person name="de Vries R.P."/>
        </authorList>
    </citation>
    <scope>NUCLEOTIDE SEQUENCE [LARGE SCALE GENOMIC DNA]</scope>
    <source>
        <strain evidence="2 3">CBS 464.89</strain>
        <strain evidence="1">OM18370.1</strain>
    </source>
</reference>